<organism evidence="1 2">
    <name type="scientific">Rheinheimera tilapiae</name>
    <dbReference type="NCBI Taxonomy" id="875043"/>
    <lineage>
        <taxon>Bacteria</taxon>
        <taxon>Pseudomonadati</taxon>
        <taxon>Pseudomonadota</taxon>
        <taxon>Gammaproteobacteria</taxon>
        <taxon>Chromatiales</taxon>
        <taxon>Chromatiaceae</taxon>
        <taxon>Rheinheimera</taxon>
    </lineage>
</organism>
<sequence>MGNCPSAYLLCQSCEQITHLPVFHAPKFYRYRGVPLSALAPRAGGACSPNADLMVELDVPIPQCLGFCQDCQRLAGVENFSEPVSSLQKRYWQSEQAIVRLQQKPWWQRIGQKTAQQVAELIVMKQHIELLLFIRTQPNRPARCLECASTQITPYPAYSYRDSDRSHHYYLRFGSRISWKSERFASEPFIHEGCGGVYQIEWSPIIGHFNSNPRYYDIDGYAGNSRHP</sequence>
<comment type="caution">
    <text evidence="1">The sequence shown here is derived from an EMBL/GenBank/DDBJ whole genome shotgun (WGS) entry which is preliminary data.</text>
</comment>
<name>A0ABV6BEQ6_9GAMM</name>
<dbReference type="EMBL" id="JBHLXP010000003">
    <property type="protein sequence ID" value="MFC0049335.1"/>
    <property type="molecule type" value="Genomic_DNA"/>
</dbReference>
<dbReference type="RefSeq" id="WP_377244968.1">
    <property type="nucleotide sequence ID" value="NZ_JBHLXP010000003.1"/>
</dbReference>
<gene>
    <name evidence="1" type="ORF">ACFFJP_13640</name>
</gene>
<proteinExistence type="predicted"/>
<evidence type="ECO:0000313" key="1">
    <source>
        <dbReference type="EMBL" id="MFC0049335.1"/>
    </source>
</evidence>
<reference evidence="1 2" key="1">
    <citation type="submission" date="2024-09" db="EMBL/GenBank/DDBJ databases">
        <authorList>
            <person name="Sun Q."/>
            <person name="Mori K."/>
        </authorList>
    </citation>
    <scope>NUCLEOTIDE SEQUENCE [LARGE SCALE GENOMIC DNA]</scope>
    <source>
        <strain evidence="1 2">KCTC 23315</strain>
    </source>
</reference>
<dbReference type="Proteomes" id="UP001589813">
    <property type="component" value="Unassembled WGS sequence"/>
</dbReference>
<accession>A0ABV6BEQ6</accession>
<evidence type="ECO:0000313" key="2">
    <source>
        <dbReference type="Proteomes" id="UP001589813"/>
    </source>
</evidence>
<protein>
    <submittedName>
        <fullName evidence="1">Uncharacterized protein</fullName>
    </submittedName>
</protein>
<keyword evidence="2" id="KW-1185">Reference proteome</keyword>